<dbReference type="RefSeq" id="WP_123694466.1">
    <property type="nucleotide sequence ID" value="NZ_AP019700.1"/>
</dbReference>
<dbReference type="Gene3D" id="3.40.190.10">
    <property type="entry name" value="Periplasmic binding protein-like II"/>
    <property type="match status" value="1"/>
</dbReference>
<dbReference type="PROSITE" id="PS01040">
    <property type="entry name" value="SBP_BACTERIAL_5"/>
    <property type="match status" value="1"/>
</dbReference>
<dbReference type="GO" id="GO:0043190">
    <property type="term" value="C:ATP-binding cassette (ABC) transporter complex"/>
    <property type="evidence" value="ECO:0007669"/>
    <property type="project" value="InterPro"/>
</dbReference>
<evidence type="ECO:0000313" key="8">
    <source>
        <dbReference type="Proteomes" id="UP000278222"/>
    </source>
</evidence>
<dbReference type="InterPro" id="IPR023765">
    <property type="entry name" value="SBP_5_CS"/>
</dbReference>
<dbReference type="InterPro" id="IPR030678">
    <property type="entry name" value="Peptide/Ni-bd"/>
</dbReference>
<evidence type="ECO:0000259" key="6">
    <source>
        <dbReference type="Pfam" id="PF00496"/>
    </source>
</evidence>
<dbReference type="GO" id="GO:0015833">
    <property type="term" value="P:peptide transport"/>
    <property type="evidence" value="ECO:0007669"/>
    <property type="project" value="TreeGrafter"/>
</dbReference>
<dbReference type="Proteomes" id="UP000278222">
    <property type="component" value="Unassembled WGS sequence"/>
</dbReference>
<name>A0A3N1L1D6_9PROT</name>
<dbReference type="PIRSF" id="PIRSF002741">
    <property type="entry name" value="MppA"/>
    <property type="match status" value="1"/>
</dbReference>
<accession>A0A3N1L1D6</accession>
<dbReference type="PANTHER" id="PTHR30290:SF9">
    <property type="entry name" value="OLIGOPEPTIDE-BINDING PROTEIN APPA"/>
    <property type="match status" value="1"/>
</dbReference>
<dbReference type="Pfam" id="PF00496">
    <property type="entry name" value="SBP_bac_5"/>
    <property type="match status" value="1"/>
</dbReference>
<evidence type="ECO:0000256" key="4">
    <source>
        <dbReference type="ARBA" id="ARBA00022729"/>
    </source>
</evidence>
<dbReference type="AlphaFoldDB" id="A0A3N1L1D6"/>
<evidence type="ECO:0000256" key="2">
    <source>
        <dbReference type="ARBA" id="ARBA00005695"/>
    </source>
</evidence>
<keyword evidence="8" id="KW-1185">Reference proteome</keyword>
<dbReference type="InterPro" id="IPR000914">
    <property type="entry name" value="SBP_5_dom"/>
</dbReference>
<comment type="similarity">
    <text evidence="2">Belongs to the bacterial solute-binding protein 5 family.</text>
</comment>
<feature type="chain" id="PRO_5018082172" evidence="5">
    <location>
        <begin position="22"/>
        <end position="518"/>
    </location>
</feature>
<protein>
    <submittedName>
        <fullName evidence="7">Peptide/nickel transport system substrate-binding protein</fullName>
    </submittedName>
</protein>
<dbReference type="SUPFAM" id="SSF53850">
    <property type="entry name" value="Periplasmic binding protein-like II"/>
    <property type="match status" value="1"/>
</dbReference>
<keyword evidence="3" id="KW-0813">Transport</keyword>
<comment type="caution">
    <text evidence="7">The sequence shown here is derived from an EMBL/GenBank/DDBJ whole genome shotgun (WGS) entry which is preliminary data.</text>
</comment>
<dbReference type="OrthoDB" id="7318145at2"/>
<feature type="domain" description="Solute-binding protein family 5" evidence="6">
    <location>
        <begin position="74"/>
        <end position="429"/>
    </location>
</feature>
<dbReference type="Gene3D" id="3.90.76.10">
    <property type="entry name" value="Dipeptide-binding Protein, Domain 1"/>
    <property type="match status" value="1"/>
</dbReference>
<evidence type="ECO:0000256" key="3">
    <source>
        <dbReference type="ARBA" id="ARBA00022448"/>
    </source>
</evidence>
<dbReference type="InterPro" id="IPR039424">
    <property type="entry name" value="SBP_5"/>
</dbReference>
<evidence type="ECO:0000256" key="1">
    <source>
        <dbReference type="ARBA" id="ARBA00004418"/>
    </source>
</evidence>
<dbReference type="PANTHER" id="PTHR30290">
    <property type="entry name" value="PERIPLASMIC BINDING COMPONENT OF ABC TRANSPORTER"/>
    <property type="match status" value="1"/>
</dbReference>
<feature type="signal peptide" evidence="5">
    <location>
        <begin position="1"/>
        <end position="21"/>
    </location>
</feature>
<gene>
    <name evidence="7" type="ORF">EDC65_4858</name>
</gene>
<dbReference type="GO" id="GO:0030288">
    <property type="term" value="C:outer membrane-bounded periplasmic space"/>
    <property type="evidence" value="ECO:0007669"/>
    <property type="project" value="UniProtKB-ARBA"/>
</dbReference>
<proteinExistence type="inferred from homology"/>
<organism evidence="7 8">
    <name type="scientific">Stella humosa</name>
    <dbReference type="NCBI Taxonomy" id="94"/>
    <lineage>
        <taxon>Bacteria</taxon>
        <taxon>Pseudomonadati</taxon>
        <taxon>Pseudomonadota</taxon>
        <taxon>Alphaproteobacteria</taxon>
        <taxon>Rhodospirillales</taxon>
        <taxon>Stellaceae</taxon>
        <taxon>Stella</taxon>
    </lineage>
</organism>
<dbReference type="GO" id="GO:1904680">
    <property type="term" value="F:peptide transmembrane transporter activity"/>
    <property type="evidence" value="ECO:0007669"/>
    <property type="project" value="TreeGrafter"/>
</dbReference>
<reference evidence="7 8" key="1">
    <citation type="submission" date="2018-11" db="EMBL/GenBank/DDBJ databases">
        <title>Genomic Encyclopedia of Type Strains, Phase IV (KMG-IV): sequencing the most valuable type-strain genomes for metagenomic binning, comparative biology and taxonomic classification.</title>
        <authorList>
            <person name="Goeker M."/>
        </authorList>
    </citation>
    <scope>NUCLEOTIDE SEQUENCE [LARGE SCALE GENOMIC DNA]</scope>
    <source>
        <strain evidence="7 8">DSM 5900</strain>
    </source>
</reference>
<dbReference type="EMBL" id="RJKX01000017">
    <property type="protein sequence ID" value="ROP83325.1"/>
    <property type="molecule type" value="Genomic_DNA"/>
</dbReference>
<evidence type="ECO:0000256" key="5">
    <source>
        <dbReference type="SAM" id="SignalP"/>
    </source>
</evidence>
<comment type="subcellular location">
    <subcellularLocation>
        <location evidence="1">Periplasm</location>
    </subcellularLocation>
</comment>
<sequence length="518" mass="56222">MSKKVFLAAAAAAVLALPAAAQDAPRKGGTLTIALNADIRSLDPGINRDGNTDSVAHMIYEGLVGYRTDLSVGSQLAKSWKVEDDGRTYRFTLRDGAKFHNGAAVTAADVKSSWDRQIANKAWPCARFFNGSSGIKVEAVEAPDAATVVYRLEKPSALFLKQLANFQCAVVAIHPASFDGEGKWKDAIGTGPFKLKEWKRGEYISMERVADYVPNPEPASGYAGARVAHVDNLMVRIIPDGSAAEAAMVSGAVDILPDVDAHRIDGLKQKGMTVLTAPGLGWSSILIQTRDPLLANVKIRQAIAHALDLAEIADVRSMGLTKANPSAVAAATAYFQPSFLDWPAYDPKKAQALLKEAGYKGETIRLQTNKRYSGMYDNSVMAQAMLTAAGFKVELEVLEWATQLDNYLKGNFQLQSFSYSARLDPGLMYSALIGDKEKLKWAQWEDSTAIKLLEEANTSLDEARRKAIFVELHKMVAQQVPVVGLYFDTGIEATGPKIRGYKPWAAGKPLPWGVWKAG</sequence>
<keyword evidence="4 5" id="KW-0732">Signal</keyword>
<evidence type="ECO:0000313" key="7">
    <source>
        <dbReference type="EMBL" id="ROP83325.1"/>
    </source>
</evidence>
<dbReference type="Gene3D" id="3.10.105.10">
    <property type="entry name" value="Dipeptide-binding Protein, Domain 3"/>
    <property type="match status" value="1"/>
</dbReference>